<protein>
    <recommendedName>
        <fullName evidence="3 7">UDP-glucose 6-dehydrogenase</fullName>
        <ecNumber evidence="3 7">1.1.1.22</ecNumber>
    </recommendedName>
</protein>
<dbReference type="InterPro" id="IPR014026">
    <property type="entry name" value="UDP-Glc/GDP-Man_DH_dimer"/>
</dbReference>
<dbReference type="InterPro" id="IPR014027">
    <property type="entry name" value="UDP-Glc/GDP-Man_DH_C"/>
</dbReference>
<keyword evidence="13" id="KW-1185">Reference proteome</keyword>
<dbReference type="InterPro" id="IPR017476">
    <property type="entry name" value="UDP-Glc/GDP-Man"/>
</dbReference>
<dbReference type="PIRSF" id="PIRSF000124">
    <property type="entry name" value="UDPglc_GDPman_dh"/>
    <property type="match status" value="1"/>
</dbReference>
<comment type="pathway">
    <text evidence="1">Nucleotide-sugar biosynthesis; UDP-alpha-D-glucuronate biosynthesis; UDP-alpha-D-glucuronate from UDP-alpha-D-glucose: step 1/1.</text>
</comment>
<dbReference type="InterPro" id="IPR028357">
    <property type="entry name" value="UDPglc_DH_bac"/>
</dbReference>
<feature type="domain" description="UDP-glucose/GDP-mannose dehydrogenase C-terminal" evidence="11">
    <location>
        <begin position="338"/>
        <end position="441"/>
    </location>
</feature>
<evidence type="ECO:0000313" key="12">
    <source>
        <dbReference type="EMBL" id="MBD2860883.1"/>
    </source>
</evidence>
<feature type="binding site" evidence="9">
    <location>
        <position position="229"/>
    </location>
    <ligand>
        <name>substrate</name>
    </ligand>
</feature>
<dbReference type="SUPFAM" id="SSF52413">
    <property type="entry name" value="UDP-glucose/GDP-mannose dehydrogenase C-terminal domain"/>
    <property type="match status" value="1"/>
</dbReference>
<comment type="caution">
    <text evidence="12">The sequence shown here is derived from an EMBL/GenBank/DDBJ whole genome shotgun (WGS) entry which is preliminary data.</text>
</comment>
<dbReference type="NCBIfam" id="TIGR03026">
    <property type="entry name" value="NDP-sugDHase"/>
    <property type="match status" value="1"/>
</dbReference>
<dbReference type="EC" id="1.1.1.22" evidence="3 7"/>
<sequence>MKAACIGSGYVGSVTGAALAALGYPTTIIDIDPKRVAMINEGKSPLYEPGLERLIRECTGQGMLSASTSYDAVAEADVVFIAVGTPSLPDGTADLSYVRIASGQLGRHLNPDRFTVIVMKSTVPVGTADLVASVLEQASGLRAREQFAVVSNPEFLREGYALEDVFLPDRIVIGSDQPEAFEKMRELYASLLNRSSYDRLSALFPFPYSPGSAPAVYFETDPKSAELIKYVSNAFLSVKISYINEVARLCETLGANVLDVAKGMGLDSRIGGKFLEVSSGWSGSCFPKDTSELLSVSQKYGSELTLVKAAVHSNEAMLNYCVQKVQSRLKTLNGKSVGILGLTFKPNTDDTRHTQASTIIRKLTNLGASVSAHDPKGMEMFARLNPELPVKYCSNPEDVATRADAVILLTHWSEYGELDWRQMGETMRHPYVLDTRNFLLRLPFGQWGVCYEGIGI</sequence>
<dbReference type="GO" id="GO:0000271">
    <property type="term" value="P:polysaccharide biosynthetic process"/>
    <property type="evidence" value="ECO:0007669"/>
    <property type="project" value="InterPro"/>
</dbReference>
<keyword evidence="4 7" id="KW-0560">Oxidoreductase</keyword>
<evidence type="ECO:0000256" key="6">
    <source>
        <dbReference type="ARBA" id="ARBA00047473"/>
    </source>
</evidence>
<dbReference type="GO" id="GO:0003979">
    <property type="term" value="F:UDP-glucose 6-dehydrogenase activity"/>
    <property type="evidence" value="ECO:0007669"/>
    <property type="project" value="UniProtKB-EC"/>
</dbReference>
<evidence type="ECO:0000256" key="9">
    <source>
        <dbReference type="PIRSR" id="PIRSR500134-2"/>
    </source>
</evidence>
<gene>
    <name evidence="12" type="ORF">IDH45_02640</name>
</gene>
<feature type="binding site" evidence="10">
    <location>
        <position position="30"/>
    </location>
    <ligand>
        <name>NAD(+)</name>
        <dbReference type="ChEBI" id="CHEBI:57540"/>
    </ligand>
</feature>
<dbReference type="Gene3D" id="3.40.50.720">
    <property type="entry name" value="NAD(P)-binding Rossmann-like Domain"/>
    <property type="match status" value="2"/>
</dbReference>
<dbReference type="Pfam" id="PF03720">
    <property type="entry name" value="UDPG_MGDP_dh_C"/>
    <property type="match status" value="1"/>
</dbReference>
<dbReference type="EMBL" id="JACXJA010000003">
    <property type="protein sequence ID" value="MBD2860883.1"/>
    <property type="molecule type" value="Genomic_DNA"/>
</dbReference>
<dbReference type="Pfam" id="PF00984">
    <property type="entry name" value="UDPG_MGDP_dh"/>
    <property type="match status" value="1"/>
</dbReference>
<accession>A0A927GY69</accession>
<evidence type="ECO:0000313" key="13">
    <source>
        <dbReference type="Proteomes" id="UP000639396"/>
    </source>
</evidence>
<evidence type="ECO:0000259" key="11">
    <source>
        <dbReference type="SMART" id="SM00984"/>
    </source>
</evidence>
<feature type="binding site" evidence="10">
    <location>
        <position position="122"/>
    </location>
    <ligand>
        <name>NAD(+)</name>
        <dbReference type="ChEBI" id="CHEBI:57540"/>
    </ligand>
</feature>
<dbReference type="InterPro" id="IPR036220">
    <property type="entry name" value="UDP-Glc/GDP-Man_DH_C_sf"/>
</dbReference>
<reference evidence="12" key="1">
    <citation type="submission" date="2020-09" db="EMBL/GenBank/DDBJ databases">
        <title>A novel bacterium of genus Paenibacillus, isolated from South China Sea.</title>
        <authorList>
            <person name="Huang H."/>
            <person name="Mo K."/>
            <person name="Hu Y."/>
        </authorList>
    </citation>
    <scope>NUCLEOTIDE SEQUENCE</scope>
    <source>
        <strain evidence="12">IB182363</strain>
    </source>
</reference>
<organism evidence="12 13">
    <name type="scientific">Paenibacillus oceani</name>
    <dbReference type="NCBI Taxonomy" id="2772510"/>
    <lineage>
        <taxon>Bacteria</taxon>
        <taxon>Bacillati</taxon>
        <taxon>Bacillota</taxon>
        <taxon>Bacilli</taxon>
        <taxon>Bacillales</taxon>
        <taxon>Paenibacillaceae</taxon>
        <taxon>Paenibacillus</taxon>
    </lineage>
</organism>
<evidence type="ECO:0000256" key="10">
    <source>
        <dbReference type="PIRSR" id="PIRSR500134-3"/>
    </source>
</evidence>
<dbReference type="SUPFAM" id="SSF51735">
    <property type="entry name" value="NAD(P)-binding Rossmann-fold domains"/>
    <property type="match status" value="1"/>
</dbReference>
<feature type="binding site" evidence="9">
    <location>
        <begin position="155"/>
        <end position="158"/>
    </location>
    <ligand>
        <name>substrate</name>
    </ligand>
</feature>
<evidence type="ECO:0000256" key="7">
    <source>
        <dbReference type="PIRNR" id="PIRNR000124"/>
    </source>
</evidence>
<dbReference type="GO" id="GO:0051287">
    <property type="term" value="F:NAD binding"/>
    <property type="evidence" value="ECO:0007669"/>
    <property type="project" value="InterPro"/>
</dbReference>
<evidence type="ECO:0000256" key="2">
    <source>
        <dbReference type="ARBA" id="ARBA00006601"/>
    </source>
</evidence>
<feature type="binding site" evidence="9">
    <location>
        <begin position="274"/>
        <end position="278"/>
    </location>
    <ligand>
        <name>substrate</name>
    </ligand>
</feature>
<dbReference type="RefSeq" id="WP_190924395.1">
    <property type="nucleotide sequence ID" value="NZ_JACXJA010000003.1"/>
</dbReference>
<name>A0A927GY69_9BACL</name>
<evidence type="ECO:0000256" key="5">
    <source>
        <dbReference type="ARBA" id="ARBA00023027"/>
    </source>
</evidence>
<comment type="catalytic activity">
    <reaction evidence="6 7">
        <text>UDP-alpha-D-glucose + 2 NAD(+) + H2O = UDP-alpha-D-glucuronate + 2 NADH + 3 H(+)</text>
        <dbReference type="Rhea" id="RHEA:23596"/>
        <dbReference type="ChEBI" id="CHEBI:15377"/>
        <dbReference type="ChEBI" id="CHEBI:15378"/>
        <dbReference type="ChEBI" id="CHEBI:57540"/>
        <dbReference type="ChEBI" id="CHEBI:57945"/>
        <dbReference type="ChEBI" id="CHEBI:58052"/>
        <dbReference type="ChEBI" id="CHEBI:58885"/>
        <dbReference type="EC" id="1.1.1.22"/>
    </reaction>
</comment>
<dbReference type="Proteomes" id="UP000639396">
    <property type="component" value="Unassembled WGS sequence"/>
</dbReference>
<dbReference type="Gene3D" id="1.20.5.100">
    <property type="entry name" value="Cytochrome c1, transmembrane anchor, C-terminal"/>
    <property type="match status" value="1"/>
</dbReference>
<feature type="binding site" evidence="10">
    <location>
        <position position="158"/>
    </location>
    <ligand>
        <name>NAD(+)</name>
        <dbReference type="ChEBI" id="CHEBI:57540"/>
    </ligand>
</feature>
<dbReference type="InterPro" id="IPR036291">
    <property type="entry name" value="NAD(P)-bd_dom_sf"/>
</dbReference>
<dbReference type="InterPro" id="IPR008927">
    <property type="entry name" value="6-PGluconate_DH-like_C_sf"/>
</dbReference>
<feature type="binding site" evidence="10">
    <location>
        <position position="35"/>
    </location>
    <ligand>
        <name>NAD(+)</name>
        <dbReference type="ChEBI" id="CHEBI:57540"/>
    </ligand>
</feature>
<feature type="binding site" evidence="9">
    <location>
        <position position="345"/>
    </location>
    <ligand>
        <name>substrate</name>
    </ligand>
</feature>
<dbReference type="InterPro" id="IPR001732">
    <property type="entry name" value="UDP-Glc/GDP-Man_DH_N"/>
</dbReference>
<dbReference type="PANTHER" id="PTHR43750">
    <property type="entry name" value="UDP-GLUCOSE 6-DEHYDROGENASE TUAD"/>
    <property type="match status" value="1"/>
</dbReference>
<dbReference type="PIRSF" id="PIRSF500134">
    <property type="entry name" value="UDPglc_DH_bac"/>
    <property type="match status" value="1"/>
</dbReference>
<evidence type="ECO:0000256" key="3">
    <source>
        <dbReference type="ARBA" id="ARBA00012954"/>
    </source>
</evidence>
<feature type="active site" description="Nucleophile" evidence="8">
    <location>
        <position position="285"/>
    </location>
</feature>
<dbReference type="SMART" id="SM00984">
    <property type="entry name" value="UDPG_MGDP_dh_C"/>
    <property type="match status" value="1"/>
</dbReference>
<evidence type="ECO:0000256" key="8">
    <source>
        <dbReference type="PIRSR" id="PIRSR500134-1"/>
    </source>
</evidence>
<dbReference type="AlphaFoldDB" id="A0A927GY69"/>
<feature type="binding site" evidence="10">
    <location>
        <position position="288"/>
    </location>
    <ligand>
        <name>NAD(+)</name>
        <dbReference type="ChEBI" id="CHEBI:57540"/>
    </ligand>
</feature>
<dbReference type="SUPFAM" id="SSF48179">
    <property type="entry name" value="6-phosphogluconate dehydrogenase C-terminal domain-like"/>
    <property type="match status" value="1"/>
</dbReference>
<comment type="similarity">
    <text evidence="2 7">Belongs to the UDP-glucose/GDP-mannose dehydrogenase family.</text>
</comment>
<dbReference type="Pfam" id="PF03721">
    <property type="entry name" value="UDPG_MGDP_dh_N"/>
    <property type="match status" value="1"/>
</dbReference>
<dbReference type="PANTHER" id="PTHR43750:SF3">
    <property type="entry name" value="UDP-GLUCOSE 6-DEHYDROGENASE TUAD"/>
    <property type="match status" value="1"/>
</dbReference>
<proteinExistence type="inferred from homology"/>
<keyword evidence="5 7" id="KW-0520">NAD</keyword>
<feature type="binding site" evidence="10">
    <location>
        <position position="352"/>
    </location>
    <ligand>
        <name>NAD(+)</name>
        <dbReference type="ChEBI" id="CHEBI:57540"/>
    </ligand>
</feature>
<feature type="binding site" evidence="10">
    <location>
        <position position="85"/>
    </location>
    <ligand>
        <name>NAD(+)</name>
        <dbReference type="ChEBI" id="CHEBI:57540"/>
    </ligand>
</feature>
<evidence type="ECO:0000256" key="1">
    <source>
        <dbReference type="ARBA" id="ARBA00004701"/>
    </source>
</evidence>
<evidence type="ECO:0000256" key="4">
    <source>
        <dbReference type="ARBA" id="ARBA00023002"/>
    </source>
</evidence>